<evidence type="ECO:0000256" key="3">
    <source>
        <dbReference type="ARBA" id="ARBA00021563"/>
    </source>
</evidence>
<keyword evidence="6" id="KW-0997">Cell inner membrane</keyword>
<evidence type="ECO:0000313" key="12">
    <source>
        <dbReference type="Proteomes" id="UP000199603"/>
    </source>
</evidence>
<keyword evidence="8" id="KW-0653">Protein transport</keyword>
<evidence type="ECO:0000256" key="6">
    <source>
        <dbReference type="ARBA" id="ARBA00022519"/>
    </source>
</evidence>
<accession>A0A1G6RNG6</accession>
<dbReference type="GO" id="GO:0005886">
    <property type="term" value="C:plasma membrane"/>
    <property type="evidence" value="ECO:0007669"/>
    <property type="project" value="UniProtKB-SubCell"/>
</dbReference>
<evidence type="ECO:0000256" key="5">
    <source>
        <dbReference type="ARBA" id="ARBA00022475"/>
    </source>
</evidence>
<reference evidence="11 12" key="1">
    <citation type="submission" date="2016-10" db="EMBL/GenBank/DDBJ databases">
        <authorList>
            <person name="de Groot N.N."/>
        </authorList>
    </citation>
    <scope>NUCLEOTIDE SEQUENCE [LARGE SCALE GENOMIC DNA]</scope>
    <source>
        <strain evidence="11 12">DSM 16957</strain>
    </source>
</reference>
<dbReference type="GO" id="GO:0015627">
    <property type="term" value="C:type II protein secretion system complex"/>
    <property type="evidence" value="ECO:0007669"/>
    <property type="project" value="InterPro"/>
</dbReference>
<dbReference type="RefSeq" id="WP_176763930.1">
    <property type="nucleotide sequence ID" value="NZ_FNAG01000001.1"/>
</dbReference>
<dbReference type="InterPro" id="IPR022792">
    <property type="entry name" value="T2SS_protein-GspN"/>
</dbReference>
<comment type="similarity">
    <text evidence="2">Belongs to the GSP N family.</text>
</comment>
<protein>
    <recommendedName>
        <fullName evidence="3">Type II secretion system protein N</fullName>
    </recommendedName>
    <alternativeName>
        <fullName evidence="10">General secretion pathway protein N</fullName>
    </alternativeName>
</protein>
<dbReference type="AlphaFoldDB" id="A0A1G6RNG6"/>
<evidence type="ECO:0000256" key="7">
    <source>
        <dbReference type="ARBA" id="ARBA00022692"/>
    </source>
</evidence>
<dbReference type="EMBL" id="FNAG01000001">
    <property type="protein sequence ID" value="SDD06220.1"/>
    <property type="molecule type" value="Genomic_DNA"/>
</dbReference>
<keyword evidence="7" id="KW-0812">Transmembrane</keyword>
<gene>
    <name evidence="11" type="ORF">SAMN04488509_10116</name>
</gene>
<evidence type="ECO:0000256" key="8">
    <source>
        <dbReference type="ARBA" id="ARBA00022927"/>
    </source>
</evidence>
<dbReference type="GO" id="GO:0015628">
    <property type="term" value="P:protein secretion by the type II secretion system"/>
    <property type="evidence" value="ECO:0007669"/>
    <property type="project" value="InterPro"/>
</dbReference>
<evidence type="ECO:0000313" key="11">
    <source>
        <dbReference type="EMBL" id="SDD06220.1"/>
    </source>
</evidence>
<evidence type="ECO:0000256" key="9">
    <source>
        <dbReference type="ARBA" id="ARBA00023136"/>
    </source>
</evidence>
<organism evidence="11 12">
    <name type="scientific">Aquimonas voraii</name>
    <dbReference type="NCBI Taxonomy" id="265719"/>
    <lineage>
        <taxon>Bacteria</taxon>
        <taxon>Pseudomonadati</taxon>
        <taxon>Pseudomonadota</taxon>
        <taxon>Gammaproteobacteria</taxon>
        <taxon>Lysobacterales</taxon>
        <taxon>Lysobacteraceae</taxon>
        <taxon>Aquimonas</taxon>
    </lineage>
</organism>
<keyword evidence="5" id="KW-1003">Cell membrane</keyword>
<keyword evidence="9" id="KW-0472">Membrane</keyword>
<dbReference type="STRING" id="265719.SAMN04488509_10116"/>
<dbReference type="Pfam" id="PF01203">
    <property type="entry name" value="T2SSN"/>
    <property type="match status" value="1"/>
</dbReference>
<evidence type="ECO:0000256" key="2">
    <source>
        <dbReference type="ARBA" id="ARBA00007208"/>
    </source>
</evidence>
<proteinExistence type="inferred from homology"/>
<keyword evidence="12" id="KW-1185">Reference proteome</keyword>
<evidence type="ECO:0000256" key="10">
    <source>
        <dbReference type="ARBA" id="ARBA00030772"/>
    </source>
</evidence>
<dbReference type="Proteomes" id="UP000199603">
    <property type="component" value="Unassembled WGS sequence"/>
</dbReference>
<evidence type="ECO:0000256" key="4">
    <source>
        <dbReference type="ARBA" id="ARBA00022448"/>
    </source>
</evidence>
<name>A0A1G6RNG6_9GAMM</name>
<keyword evidence="4" id="KW-0813">Transport</keyword>
<sequence length="256" mass="27113">MKLLFRLFVVGVVLVLILGLVAAFLPASTALGLVQDRMRDVRMEGVSGSVWNGRADALTVRERALGAFSWKLSPWALFSKRIDADITLDGPELKAEGFVSLSGPGSLQLRGMRASVDAQRLQAVLDVPALVFKGRVEFDLRELVVDQYFPAKVEGSALWRDAMVAGSADARLGDIRADFATQGVGTIAGTVTDSGGPLAIEGGTFSAGLQGVSAEATLRARDGDAAVQRALQYIGQPQEDGSSRLQIRGQLSRVGG</sequence>
<evidence type="ECO:0000256" key="1">
    <source>
        <dbReference type="ARBA" id="ARBA00004533"/>
    </source>
</evidence>
<comment type="subcellular location">
    <subcellularLocation>
        <location evidence="1">Cell inner membrane</location>
    </subcellularLocation>
</comment>